<dbReference type="Gene3D" id="3.30.499.10">
    <property type="entry name" value="Aconitase, domain 3"/>
    <property type="match status" value="2"/>
</dbReference>
<dbReference type="InterPro" id="IPR006249">
    <property type="entry name" value="Aconitase/IRP2"/>
</dbReference>
<dbReference type="GO" id="GO:0003994">
    <property type="term" value="F:aconitate hydratase activity"/>
    <property type="evidence" value="ECO:0007669"/>
    <property type="project" value="UniProtKB-EC"/>
</dbReference>
<feature type="domain" description="Aconitase/3-isopropylmalate dehydratase large subunit alpha/beta/alpha" evidence="8">
    <location>
        <begin position="66"/>
        <end position="537"/>
    </location>
</feature>
<dbReference type="EMBL" id="JACHXG010000002">
    <property type="protein sequence ID" value="MBB3088012.1"/>
    <property type="molecule type" value="Genomic_DNA"/>
</dbReference>
<comment type="catalytic activity">
    <reaction evidence="7">
        <text>citrate = D-threo-isocitrate</text>
        <dbReference type="Rhea" id="RHEA:10336"/>
        <dbReference type="ChEBI" id="CHEBI:15562"/>
        <dbReference type="ChEBI" id="CHEBI:16947"/>
        <dbReference type="EC" id="4.2.1.3"/>
    </reaction>
</comment>
<accession>A0A7W5A1N0</accession>
<protein>
    <recommendedName>
        <fullName evidence="7">Aconitate hydratase</fullName>
        <shortName evidence="7">Aconitase</shortName>
        <ecNumber evidence="7">4.2.1.3</ecNumber>
    </recommendedName>
</protein>
<evidence type="ECO:0000259" key="9">
    <source>
        <dbReference type="Pfam" id="PF00694"/>
    </source>
</evidence>
<dbReference type="GO" id="GO:0051539">
    <property type="term" value="F:4 iron, 4 sulfur cluster binding"/>
    <property type="evidence" value="ECO:0007669"/>
    <property type="project" value="UniProtKB-KW"/>
</dbReference>
<evidence type="ECO:0000259" key="8">
    <source>
        <dbReference type="Pfam" id="PF00330"/>
    </source>
</evidence>
<comment type="function">
    <text evidence="7">Catalyzes the isomerization of citrate to isocitrate via cis-aconitate.</text>
</comment>
<evidence type="ECO:0000256" key="1">
    <source>
        <dbReference type="ARBA" id="ARBA00001966"/>
    </source>
</evidence>
<dbReference type="InterPro" id="IPR015928">
    <property type="entry name" value="Aconitase/3IPM_dehydase_swvl"/>
</dbReference>
<comment type="cofactor">
    <cofactor evidence="1">
        <name>[4Fe-4S] cluster</name>
        <dbReference type="ChEBI" id="CHEBI:49883"/>
    </cofactor>
</comment>
<dbReference type="Gene3D" id="6.10.190.10">
    <property type="match status" value="1"/>
</dbReference>
<evidence type="ECO:0000256" key="7">
    <source>
        <dbReference type="RuleBase" id="RU361275"/>
    </source>
</evidence>
<proteinExistence type="inferred from homology"/>
<dbReference type="NCBIfam" id="TIGR01341">
    <property type="entry name" value="aconitase_1"/>
    <property type="match status" value="1"/>
</dbReference>
<dbReference type="PROSITE" id="PS00450">
    <property type="entry name" value="ACONITASE_1"/>
    <property type="match status" value="1"/>
</dbReference>
<dbReference type="GO" id="GO:0006099">
    <property type="term" value="P:tricarboxylic acid cycle"/>
    <property type="evidence" value="ECO:0007669"/>
    <property type="project" value="UniProtKB-UniPathway"/>
</dbReference>
<sequence>MDSFDSGGWLDTAGGRVGVRRLDAVPGAERLPFCHKIVLENLLRHEDGETVTSDDIRAVVDRSRRPHDIAFHPSRVFLHDTNGVPVLTDLAALRDAVVSKGHAAESLDTVVPAHLTVDHSVVTDYFARPDAPQLNVRREYERNTERYRFLKWGKHAFAGLEVVPPGAGIMHQINVEFLADVITVRDGVAFPDTVAGTDSHTTMVNGLSVLAWGVGGIEAEAAMLGQPVSMLIPPVVGVELVGQLRPGVTATDLVLTLTERLRRHGVVGKFIEFFGEGAAATSIATRCTIANMSPEFGSTAAVFPIDGLTLDYLLLTGRSAEHVAVVEAYAKMQGLWHDPSVVPLFDEQIRVDLDEIRPSLAGPRRPQDRVDLDRAPASLARALEGLGRRRTVSTTGPTDGAVAIASITSCTNTSNPAVMVAAGLLARNAVERGLVAKPWVKTSLAPGSKAVTGYLERAGLAPYLDKLGFSVVGYGCMTCIGNSGDLLPILAERVETEGLVVASVLSGNRNFDGRIHNEVSLNYLASPPLVVAYALAGTVELDLTRKPLGVDREGQPVHLADIWPSDVEIAATVDKANSPDLYSDVYEKIFGGDENWQALDAPTEATFPWDDESTYLRRPPFLDGVLAEVTGAEPPPFVDIDGARVLEYVGDSVTTDHICPAGRIPAQSPAGRHLQERGVEPRDLNSYASRRGNWQVMRLGGFSNPRLGNRLVPGGPGGRTLGFTDAEPIVDEVHVVADRYACNSTPLLVLAGKEYGTGSSRDWAAKVTSLLGVRFVLAESFERIHRSNLVGMGILPLQFLPGESADSLGLDGTEIFSVEGLAGRATSPDTVRVTAVDPVGGRTTTFAATVRLDTAREQTYYRCGGLLPFVLRETLRQAEENPS</sequence>
<dbReference type="PANTHER" id="PTHR11670">
    <property type="entry name" value="ACONITASE/IRON-RESPONSIVE ELEMENT FAMILY MEMBER"/>
    <property type="match status" value="1"/>
</dbReference>
<dbReference type="NCBIfam" id="NF009520">
    <property type="entry name" value="PRK12881.1"/>
    <property type="match status" value="1"/>
</dbReference>
<comment type="caution">
    <text evidence="10">The sequence shown here is derived from an EMBL/GenBank/DDBJ whole genome shotgun (WGS) entry which is preliminary data.</text>
</comment>
<evidence type="ECO:0000256" key="6">
    <source>
        <dbReference type="ARBA" id="ARBA00023239"/>
    </source>
</evidence>
<evidence type="ECO:0000256" key="4">
    <source>
        <dbReference type="ARBA" id="ARBA00023004"/>
    </source>
</evidence>
<evidence type="ECO:0000256" key="5">
    <source>
        <dbReference type="ARBA" id="ARBA00023014"/>
    </source>
</evidence>
<name>A0A7W5A1N0_9ACTN</name>
<dbReference type="UniPathway" id="UPA00946"/>
<dbReference type="Pfam" id="PF00694">
    <property type="entry name" value="Aconitase_C"/>
    <property type="match status" value="1"/>
</dbReference>
<feature type="domain" description="Aconitase A/isopropylmalate dehydratase small subunit swivel" evidence="9">
    <location>
        <begin position="673"/>
        <end position="800"/>
    </location>
</feature>
<dbReference type="InterPro" id="IPR018136">
    <property type="entry name" value="Aconitase_4Fe-4S_BS"/>
</dbReference>
<dbReference type="Proteomes" id="UP000577707">
    <property type="component" value="Unassembled WGS sequence"/>
</dbReference>
<dbReference type="RefSeq" id="WP_183542736.1">
    <property type="nucleotide sequence ID" value="NZ_BMQT01000004.1"/>
</dbReference>
<dbReference type="UniPathway" id="UPA00223">
    <property type="reaction ID" value="UER00718"/>
</dbReference>
<reference evidence="10 11" key="1">
    <citation type="submission" date="2020-08" db="EMBL/GenBank/DDBJ databases">
        <title>Genomic Encyclopedia of Type Strains, Phase III (KMG-III): the genomes of soil and plant-associated and newly described type strains.</title>
        <authorList>
            <person name="Whitman W."/>
        </authorList>
    </citation>
    <scope>NUCLEOTIDE SEQUENCE [LARGE SCALE GENOMIC DNA]</scope>
    <source>
        <strain evidence="10 11">CECT 3302</strain>
    </source>
</reference>
<organism evidence="10 11">
    <name type="scientific">Nocardioides albus</name>
    <dbReference type="NCBI Taxonomy" id="1841"/>
    <lineage>
        <taxon>Bacteria</taxon>
        <taxon>Bacillati</taxon>
        <taxon>Actinomycetota</taxon>
        <taxon>Actinomycetes</taxon>
        <taxon>Propionibacteriales</taxon>
        <taxon>Nocardioidaceae</taxon>
        <taxon>Nocardioides</taxon>
    </lineage>
</organism>
<dbReference type="InterPro" id="IPR001030">
    <property type="entry name" value="Acoase/IPM_deHydtase_lsu_aba"/>
</dbReference>
<evidence type="ECO:0000313" key="11">
    <source>
        <dbReference type="Proteomes" id="UP000577707"/>
    </source>
</evidence>
<keyword evidence="3" id="KW-0479">Metal-binding</keyword>
<dbReference type="Gene3D" id="3.20.19.10">
    <property type="entry name" value="Aconitase, domain 4"/>
    <property type="match status" value="1"/>
</dbReference>
<gene>
    <name evidence="10" type="ORF">FHS12_000945</name>
</gene>
<keyword evidence="7" id="KW-0004">4Fe-4S</keyword>
<dbReference type="AlphaFoldDB" id="A0A7W5A1N0"/>
<dbReference type="NCBIfam" id="NF006757">
    <property type="entry name" value="PRK09277.1"/>
    <property type="match status" value="1"/>
</dbReference>
<evidence type="ECO:0000256" key="2">
    <source>
        <dbReference type="ARBA" id="ARBA00007185"/>
    </source>
</evidence>
<dbReference type="EC" id="4.2.1.3" evidence="7"/>
<dbReference type="SUPFAM" id="SSF52016">
    <property type="entry name" value="LeuD/IlvD-like"/>
    <property type="match status" value="1"/>
</dbReference>
<keyword evidence="11" id="KW-1185">Reference proteome</keyword>
<dbReference type="GO" id="GO:0046872">
    <property type="term" value="F:metal ion binding"/>
    <property type="evidence" value="ECO:0007669"/>
    <property type="project" value="UniProtKB-KW"/>
</dbReference>
<dbReference type="InterPro" id="IPR000573">
    <property type="entry name" value="AconitaseA/IPMdHydase_ssu_swvl"/>
</dbReference>
<dbReference type="InterPro" id="IPR036008">
    <property type="entry name" value="Aconitase_4Fe-4S_dom"/>
</dbReference>
<comment type="similarity">
    <text evidence="2 7">Belongs to the aconitase/IPM isomerase family.</text>
</comment>
<keyword evidence="6 7" id="KW-0456">Lyase</keyword>
<keyword evidence="4 7" id="KW-0408">Iron</keyword>
<dbReference type="PRINTS" id="PR00415">
    <property type="entry name" value="ACONITASE"/>
</dbReference>
<evidence type="ECO:0000256" key="3">
    <source>
        <dbReference type="ARBA" id="ARBA00022723"/>
    </source>
</evidence>
<dbReference type="Pfam" id="PF00330">
    <property type="entry name" value="Aconitase"/>
    <property type="match status" value="1"/>
</dbReference>
<dbReference type="SUPFAM" id="SSF53732">
    <property type="entry name" value="Aconitase iron-sulfur domain"/>
    <property type="match status" value="1"/>
</dbReference>
<dbReference type="PROSITE" id="PS01244">
    <property type="entry name" value="ACONITASE_2"/>
    <property type="match status" value="1"/>
</dbReference>
<dbReference type="InterPro" id="IPR015931">
    <property type="entry name" value="Acnase/IPM_dHydase_lsu_aba_1/3"/>
</dbReference>
<keyword evidence="5 7" id="KW-0411">Iron-sulfur</keyword>
<dbReference type="FunFam" id="3.20.19.10:FF:000001">
    <property type="entry name" value="Aconitate hydratase"/>
    <property type="match status" value="1"/>
</dbReference>
<evidence type="ECO:0000313" key="10">
    <source>
        <dbReference type="EMBL" id="MBB3088012.1"/>
    </source>
</evidence>